<dbReference type="Proteomes" id="UP000005697">
    <property type="component" value="Unassembled WGS sequence"/>
</dbReference>
<name>F0F913_9BACT</name>
<dbReference type="AlphaFoldDB" id="F0F913"/>
<accession>F0F913</accession>
<dbReference type="EMBL" id="AEWX01000027">
    <property type="protein sequence ID" value="EGC19540.1"/>
    <property type="molecule type" value="Genomic_DNA"/>
</dbReference>
<reference evidence="2 3" key="1">
    <citation type="submission" date="2011-01" db="EMBL/GenBank/DDBJ databases">
        <authorList>
            <person name="Muzny D."/>
            <person name="Qin X."/>
            <person name="Deng J."/>
            <person name="Jiang H."/>
            <person name="Liu Y."/>
            <person name="Qu J."/>
            <person name="Song X.-Z."/>
            <person name="Zhang L."/>
            <person name="Thornton R."/>
            <person name="Coyle M."/>
            <person name="Francisco L."/>
            <person name="Jackson L."/>
            <person name="Javaid M."/>
            <person name="Korchina V."/>
            <person name="Kovar C."/>
            <person name="Mata R."/>
            <person name="Mathew T."/>
            <person name="Ngo R."/>
            <person name="Nguyen L."/>
            <person name="Nguyen N."/>
            <person name="Okwuonu G."/>
            <person name="Ongeri F."/>
            <person name="Pham C."/>
            <person name="Simmons D."/>
            <person name="Wilczek-Boney K."/>
            <person name="Hale W."/>
            <person name="Jakkamsetti A."/>
            <person name="Pham P."/>
            <person name="Ruth R."/>
            <person name="San Lucas F."/>
            <person name="Warren J."/>
            <person name="Zhang J."/>
            <person name="Zhao Z."/>
            <person name="Zhou C."/>
            <person name="Zhu D."/>
            <person name="Lee S."/>
            <person name="Bess C."/>
            <person name="Blankenburg K."/>
            <person name="Forbes L."/>
            <person name="Fu Q."/>
            <person name="Gubbala S."/>
            <person name="Hirani K."/>
            <person name="Jayaseelan J.C."/>
            <person name="Lara F."/>
            <person name="Munidasa M."/>
            <person name="Palculict T."/>
            <person name="Patil S."/>
            <person name="Pu L.-L."/>
            <person name="Saada N."/>
            <person name="Tang L."/>
            <person name="Weissenberger G."/>
            <person name="Zhu Y."/>
            <person name="Hemphill L."/>
            <person name="Shang Y."/>
            <person name="Youmans B."/>
            <person name="Ayvaz T."/>
            <person name="Ross M."/>
            <person name="Santibanez J."/>
            <person name="Aqrawi P."/>
            <person name="Gross S."/>
            <person name="Joshi V."/>
            <person name="Fowler G."/>
            <person name="Nazareth L."/>
            <person name="Reid J."/>
            <person name="Worley K."/>
            <person name="Petrosino J."/>
            <person name="Highlander S."/>
            <person name="Gibbs R."/>
        </authorList>
    </citation>
    <scope>NUCLEOTIDE SEQUENCE [LARGE SCALE GENOMIC DNA]</scope>
    <source>
        <strain evidence="2 3">DSM 16608</strain>
    </source>
</reference>
<keyword evidence="3" id="KW-1185">Reference proteome</keyword>
<dbReference type="STRING" id="888743.HMPREF9141_2080"/>
<evidence type="ECO:0000313" key="2">
    <source>
        <dbReference type="EMBL" id="EGC19540.1"/>
    </source>
</evidence>
<evidence type="ECO:0000256" key="1">
    <source>
        <dbReference type="SAM" id="MobiDB-lite"/>
    </source>
</evidence>
<protein>
    <submittedName>
        <fullName evidence="2">Uncharacterized protein</fullName>
    </submittedName>
</protein>
<proteinExistence type="predicted"/>
<dbReference type="HOGENOM" id="CLU_2651425_0_0_10"/>
<evidence type="ECO:0000313" key="3">
    <source>
        <dbReference type="Proteomes" id="UP000005697"/>
    </source>
</evidence>
<organism evidence="2 3">
    <name type="scientific">Prevotella multiformis DSM 16608</name>
    <dbReference type="NCBI Taxonomy" id="888743"/>
    <lineage>
        <taxon>Bacteria</taxon>
        <taxon>Pseudomonadati</taxon>
        <taxon>Bacteroidota</taxon>
        <taxon>Bacteroidia</taxon>
        <taxon>Bacteroidales</taxon>
        <taxon>Prevotellaceae</taxon>
        <taxon>Prevotella</taxon>
    </lineage>
</organism>
<feature type="region of interest" description="Disordered" evidence="1">
    <location>
        <begin position="1"/>
        <end position="32"/>
    </location>
</feature>
<gene>
    <name evidence="2" type="ORF">HMPREF9141_2080</name>
</gene>
<comment type="caution">
    <text evidence="2">The sequence shown here is derived from an EMBL/GenBank/DDBJ whole genome shotgun (WGS) entry which is preliminary data.</text>
</comment>
<sequence>MGVRNRKVRIFPPSFQERSDRGEPAGTASLPPPLRFFTSAPSAASRLLFPLFRGECRRRGFVIPPLSILYETRQMS</sequence>